<dbReference type="InterPro" id="IPR036271">
    <property type="entry name" value="Tet_transcr_reg_TetR-rel_C_sf"/>
</dbReference>
<dbReference type="InterPro" id="IPR050109">
    <property type="entry name" value="HTH-type_TetR-like_transc_reg"/>
</dbReference>
<dbReference type="RefSeq" id="WP_208413775.1">
    <property type="nucleotide sequence ID" value="NZ_CP170557.1"/>
</dbReference>
<accession>A0A7X5V3A6</accession>
<evidence type="ECO:0000313" key="5">
    <source>
        <dbReference type="Proteomes" id="UP000564677"/>
    </source>
</evidence>
<reference evidence="4 5" key="1">
    <citation type="submission" date="2020-03" db="EMBL/GenBank/DDBJ databases">
        <title>Genomic Encyclopedia of Type Strains, Phase IV (KMG-IV): sequencing the most valuable type-strain genomes for metagenomic binning, comparative biology and taxonomic classification.</title>
        <authorList>
            <person name="Goeker M."/>
        </authorList>
    </citation>
    <scope>NUCLEOTIDE SEQUENCE [LARGE SCALE GENOMIC DNA]</scope>
    <source>
        <strain evidence="4 5">DSM 4733</strain>
    </source>
</reference>
<evidence type="ECO:0000256" key="1">
    <source>
        <dbReference type="ARBA" id="ARBA00023125"/>
    </source>
</evidence>
<dbReference type="Pfam" id="PF00440">
    <property type="entry name" value="TetR_N"/>
    <property type="match status" value="1"/>
</dbReference>
<dbReference type="PANTHER" id="PTHR30055:SF235">
    <property type="entry name" value="TRANSCRIPTIONAL REGULATORY PROTEIN"/>
    <property type="match status" value="1"/>
</dbReference>
<keyword evidence="1 2" id="KW-0238">DNA-binding</keyword>
<feature type="DNA-binding region" description="H-T-H motif" evidence="2">
    <location>
        <begin position="38"/>
        <end position="57"/>
    </location>
</feature>
<dbReference type="InterPro" id="IPR001647">
    <property type="entry name" value="HTH_TetR"/>
</dbReference>
<evidence type="ECO:0000259" key="3">
    <source>
        <dbReference type="PROSITE" id="PS50977"/>
    </source>
</evidence>
<dbReference type="PANTHER" id="PTHR30055">
    <property type="entry name" value="HTH-TYPE TRANSCRIPTIONAL REGULATOR RUTR"/>
    <property type="match status" value="1"/>
</dbReference>
<evidence type="ECO:0000313" key="4">
    <source>
        <dbReference type="EMBL" id="NIJ67056.1"/>
    </source>
</evidence>
<protein>
    <submittedName>
        <fullName evidence="4">AcrR family transcriptional regulator</fullName>
    </submittedName>
</protein>
<dbReference type="InterPro" id="IPR009057">
    <property type="entry name" value="Homeodomain-like_sf"/>
</dbReference>
<sequence length="200" mass="22283">MIPPVQALPRSRNAAATREAILVSARKHFARENYENVGLREIAGDAGVDPALVSRYFGSKEALFRETLRDDDKDFMEGATRETLARHFAQLFLDEGDTPQDERDLHIDQILILLHSIGSPKAGEIIRETIDTDILEPIARVLGGQDTEMRAAMAFAVLMGMGIMHNTLAIDPDMCSAEDTDRFEKRLTRIFAAALEPMDD</sequence>
<evidence type="ECO:0000256" key="2">
    <source>
        <dbReference type="PROSITE-ProRule" id="PRU00335"/>
    </source>
</evidence>
<dbReference type="AlphaFoldDB" id="A0A7X5V3A6"/>
<gene>
    <name evidence="4" type="ORF">FHR20_004034</name>
</gene>
<dbReference type="Pfam" id="PF17920">
    <property type="entry name" value="TetR_C_16"/>
    <property type="match status" value="1"/>
</dbReference>
<dbReference type="InterPro" id="IPR041678">
    <property type="entry name" value="TetR_C_16"/>
</dbReference>
<dbReference type="SUPFAM" id="SSF48498">
    <property type="entry name" value="Tetracyclin repressor-like, C-terminal domain"/>
    <property type="match status" value="1"/>
</dbReference>
<dbReference type="Gene3D" id="1.10.357.10">
    <property type="entry name" value="Tetracycline Repressor, domain 2"/>
    <property type="match status" value="1"/>
</dbReference>
<dbReference type="EMBL" id="JAASQV010000005">
    <property type="protein sequence ID" value="NIJ67056.1"/>
    <property type="molecule type" value="Genomic_DNA"/>
</dbReference>
<name>A0A7X5V3A6_9SPHN</name>
<organism evidence="4 5">
    <name type="scientific">Sphingomonas leidyi</name>
    <dbReference type="NCBI Taxonomy" id="68569"/>
    <lineage>
        <taxon>Bacteria</taxon>
        <taxon>Pseudomonadati</taxon>
        <taxon>Pseudomonadota</taxon>
        <taxon>Alphaproteobacteria</taxon>
        <taxon>Sphingomonadales</taxon>
        <taxon>Sphingomonadaceae</taxon>
        <taxon>Sphingomonas</taxon>
    </lineage>
</organism>
<keyword evidence="5" id="KW-1185">Reference proteome</keyword>
<dbReference type="Proteomes" id="UP000564677">
    <property type="component" value="Unassembled WGS sequence"/>
</dbReference>
<proteinExistence type="predicted"/>
<dbReference type="GO" id="GO:0003700">
    <property type="term" value="F:DNA-binding transcription factor activity"/>
    <property type="evidence" value="ECO:0007669"/>
    <property type="project" value="TreeGrafter"/>
</dbReference>
<dbReference type="GO" id="GO:0000976">
    <property type="term" value="F:transcription cis-regulatory region binding"/>
    <property type="evidence" value="ECO:0007669"/>
    <property type="project" value="TreeGrafter"/>
</dbReference>
<feature type="domain" description="HTH tetR-type" evidence="3">
    <location>
        <begin position="15"/>
        <end position="75"/>
    </location>
</feature>
<comment type="caution">
    <text evidence="4">The sequence shown here is derived from an EMBL/GenBank/DDBJ whole genome shotgun (WGS) entry which is preliminary data.</text>
</comment>
<dbReference type="PROSITE" id="PS50977">
    <property type="entry name" value="HTH_TETR_2"/>
    <property type="match status" value="1"/>
</dbReference>
<dbReference type="SUPFAM" id="SSF46689">
    <property type="entry name" value="Homeodomain-like"/>
    <property type="match status" value="1"/>
</dbReference>